<evidence type="ECO:0000313" key="8">
    <source>
        <dbReference type="Proteomes" id="UP001597299"/>
    </source>
</evidence>
<dbReference type="InterPro" id="IPR008259">
    <property type="entry name" value="FMN_hydac_DH_AS"/>
</dbReference>
<dbReference type="PANTHER" id="PTHR10578">
    <property type="entry name" value="S -2-HYDROXY-ACID OXIDASE-RELATED"/>
    <property type="match status" value="1"/>
</dbReference>
<dbReference type="RefSeq" id="WP_213350469.1">
    <property type="nucleotide sequence ID" value="NZ_JAHBGB010000002.1"/>
</dbReference>
<name>A0ABW4YXU5_9HYPH</name>
<dbReference type="NCBIfam" id="NF008398">
    <property type="entry name" value="PRK11197.1"/>
    <property type="match status" value="1"/>
</dbReference>
<comment type="cofactor">
    <cofactor evidence="1">
        <name>FMN</name>
        <dbReference type="ChEBI" id="CHEBI:58210"/>
    </cofactor>
</comment>
<comment type="similarity">
    <text evidence="5">Belongs to the FMN-dependent alpha-hydroxy acid dehydrogenase family.</text>
</comment>
<dbReference type="EMBL" id="JBHUHD010000001">
    <property type="protein sequence ID" value="MFD2140995.1"/>
    <property type="molecule type" value="Genomic_DNA"/>
</dbReference>
<evidence type="ECO:0000256" key="5">
    <source>
        <dbReference type="ARBA" id="ARBA00024042"/>
    </source>
</evidence>
<dbReference type="Pfam" id="PF01070">
    <property type="entry name" value="FMN_dh"/>
    <property type="match status" value="1"/>
</dbReference>
<dbReference type="InterPro" id="IPR000262">
    <property type="entry name" value="FMN-dep_DH"/>
</dbReference>
<dbReference type="PROSITE" id="PS00557">
    <property type="entry name" value="FMN_HYDROXY_ACID_DH_1"/>
    <property type="match status" value="1"/>
</dbReference>
<dbReference type="InterPro" id="IPR037396">
    <property type="entry name" value="FMN_HAD"/>
</dbReference>
<evidence type="ECO:0000256" key="4">
    <source>
        <dbReference type="ARBA" id="ARBA00023002"/>
    </source>
</evidence>
<evidence type="ECO:0000313" key="7">
    <source>
        <dbReference type="EMBL" id="MFD2140995.1"/>
    </source>
</evidence>
<evidence type="ECO:0000256" key="3">
    <source>
        <dbReference type="ARBA" id="ARBA00022643"/>
    </source>
</evidence>
<accession>A0ABW4YXU5</accession>
<comment type="caution">
    <text evidence="7">The sequence shown here is derived from an EMBL/GenBank/DDBJ whole genome shotgun (WGS) entry which is preliminary data.</text>
</comment>
<dbReference type="EC" id="1.1.1.27" evidence="7"/>
<dbReference type="InterPro" id="IPR012133">
    <property type="entry name" value="Alpha-hydoxy_acid_DH_FMN"/>
</dbReference>
<dbReference type="Proteomes" id="UP001597299">
    <property type="component" value="Unassembled WGS sequence"/>
</dbReference>
<keyword evidence="8" id="KW-1185">Reference proteome</keyword>
<protein>
    <submittedName>
        <fullName evidence="7">L-lactate dehydrogenase</fullName>
        <ecNumber evidence="7">1.1.1.27</ecNumber>
    </submittedName>
</protein>
<organism evidence="7 8">
    <name type="scientific">Ancylobacter oerskovii</name>
    <dbReference type="NCBI Taxonomy" id="459519"/>
    <lineage>
        <taxon>Bacteria</taxon>
        <taxon>Pseudomonadati</taxon>
        <taxon>Pseudomonadota</taxon>
        <taxon>Alphaproteobacteria</taxon>
        <taxon>Hyphomicrobiales</taxon>
        <taxon>Xanthobacteraceae</taxon>
        <taxon>Ancylobacter</taxon>
    </lineage>
</organism>
<dbReference type="GO" id="GO:0004459">
    <property type="term" value="F:L-lactate dehydrogenase (NAD+) activity"/>
    <property type="evidence" value="ECO:0007669"/>
    <property type="project" value="UniProtKB-EC"/>
</dbReference>
<reference evidence="8" key="1">
    <citation type="journal article" date="2019" name="Int. J. Syst. Evol. Microbiol.">
        <title>The Global Catalogue of Microorganisms (GCM) 10K type strain sequencing project: providing services to taxonomists for standard genome sequencing and annotation.</title>
        <authorList>
            <consortium name="The Broad Institute Genomics Platform"/>
            <consortium name="The Broad Institute Genome Sequencing Center for Infectious Disease"/>
            <person name="Wu L."/>
            <person name="Ma J."/>
        </authorList>
    </citation>
    <scope>NUCLEOTIDE SEQUENCE [LARGE SCALE GENOMIC DNA]</scope>
    <source>
        <strain evidence="8">CCM 7435</strain>
    </source>
</reference>
<dbReference type="Gene3D" id="3.20.20.70">
    <property type="entry name" value="Aldolase class I"/>
    <property type="match status" value="1"/>
</dbReference>
<dbReference type="CDD" id="cd02809">
    <property type="entry name" value="alpha_hydroxyacid_oxid_FMN"/>
    <property type="match status" value="1"/>
</dbReference>
<sequence>MATVTNIQDLRAIAMKKVPRAIFHYADRGSYDETTLRANKADLDAIALRQRVMIDVSERSTRTTMIGEDVALPLAIAPTGLTGLFHGDGEIHGCRAAHAAGIPFTLSTMSICSIEDVAAAVNKPFWFQLYVMRDRKFSESLIERAKAAKCSALVLTLDLQIQGQRHMDIKNGLAVPPKLTVANALDIATKPAWALSVLMGKRHSFGNLAVRKESDSLTTLSQWIAGQFDPSLSWKDVEWVRSIWPGKLILKGVLDVEDAKIAAETGADAIVVSNHGGRQLDGAVSSISALPKIVDAIGGGRNGGTSEIWFDGGIQSGQDVLKAVALGAKGCMMGKSFLWSLAAGGQAGVAKAIEIIRKELDVSMALTGTKDINKVDKSVLAL</sequence>
<gene>
    <name evidence="7" type="ORF">ACFSNC_11330</name>
</gene>
<proteinExistence type="inferred from homology"/>
<keyword evidence="4 7" id="KW-0560">Oxidoreductase</keyword>
<dbReference type="PROSITE" id="PS51349">
    <property type="entry name" value="FMN_HYDROXY_ACID_DH_2"/>
    <property type="match status" value="1"/>
</dbReference>
<dbReference type="PANTHER" id="PTHR10578:SF107">
    <property type="entry name" value="2-HYDROXYACID OXIDASE 1"/>
    <property type="match status" value="1"/>
</dbReference>
<feature type="domain" description="FMN hydroxy acid dehydrogenase" evidence="6">
    <location>
        <begin position="1"/>
        <end position="382"/>
    </location>
</feature>
<keyword evidence="3" id="KW-0288">FMN</keyword>
<dbReference type="InterPro" id="IPR013785">
    <property type="entry name" value="Aldolase_TIM"/>
</dbReference>
<evidence type="ECO:0000256" key="2">
    <source>
        <dbReference type="ARBA" id="ARBA00022630"/>
    </source>
</evidence>
<evidence type="ECO:0000256" key="1">
    <source>
        <dbReference type="ARBA" id="ARBA00001917"/>
    </source>
</evidence>
<evidence type="ECO:0000259" key="6">
    <source>
        <dbReference type="PROSITE" id="PS51349"/>
    </source>
</evidence>
<keyword evidence="2" id="KW-0285">Flavoprotein</keyword>
<dbReference type="SUPFAM" id="SSF51395">
    <property type="entry name" value="FMN-linked oxidoreductases"/>
    <property type="match status" value="1"/>
</dbReference>
<dbReference type="PIRSF" id="PIRSF000138">
    <property type="entry name" value="Al-hdrx_acd_dh"/>
    <property type="match status" value="1"/>
</dbReference>